<dbReference type="GO" id="GO:0007165">
    <property type="term" value="P:signal transduction"/>
    <property type="evidence" value="ECO:0007669"/>
    <property type="project" value="InterPro"/>
</dbReference>
<dbReference type="Pfam" id="PF20160">
    <property type="entry name" value="C-JID"/>
    <property type="match status" value="1"/>
</dbReference>
<dbReference type="InterPro" id="IPR002182">
    <property type="entry name" value="NB-ARC"/>
</dbReference>
<dbReference type="Pfam" id="PF01582">
    <property type="entry name" value="TIR"/>
    <property type="match status" value="1"/>
</dbReference>
<dbReference type="InterPro" id="IPR045344">
    <property type="entry name" value="C-JID"/>
</dbReference>
<dbReference type="Gene3D" id="3.80.10.10">
    <property type="entry name" value="Ribonuclease Inhibitor"/>
    <property type="match status" value="2"/>
</dbReference>
<dbReference type="GO" id="GO:0043531">
    <property type="term" value="F:ADP binding"/>
    <property type="evidence" value="ECO:0007669"/>
    <property type="project" value="InterPro"/>
</dbReference>
<evidence type="ECO:0000256" key="5">
    <source>
        <dbReference type="ARBA" id="ARBA00022821"/>
    </source>
</evidence>
<evidence type="ECO:0000256" key="1">
    <source>
        <dbReference type="ARBA" id="ARBA00011982"/>
    </source>
</evidence>
<evidence type="ECO:0000256" key="2">
    <source>
        <dbReference type="ARBA" id="ARBA00022614"/>
    </source>
</evidence>
<dbReference type="SUPFAM" id="SSF52200">
    <property type="entry name" value="Toll/Interleukin receptor TIR domain"/>
    <property type="match status" value="1"/>
</dbReference>
<dbReference type="OrthoDB" id="120976at2759"/>
<dbReference type="InterPro" id="IPR032675">
    <property type="entry name" value="LRR_dom_sf"/>
</dbReference>
<dbReference type="InterPro" id="IPR058546">
    <property type="entry name" value="RPS4B/Roq1-like_LRR"/>
</dbReference>
<dbReference type="InterPro" id="IPR027417">
    <property type="entry name" value="P-loop_NTPase"/>
</dbReference>
<keyword evidence="3" id="KW-0677">Repeat</keyword>
<dbReference type="SMART" id="SM00369">
    <property type="entry name" value="LRR_TYP"/>
    <property type="match status" value="3"/>
</dbReference>
<dbReference type="EMBL" id="CM002872">
    <property type="protein sequence ID" value="KFK35947.1"/>
    <property type="molecule type" value="Genomic_DNA"/>
</dbReference>
<dbReference type="InterPro" id="IPR058192">
    <property type="entry name" value="WHD_ROQ1-like"/>
</dbReference>
<dbReference type="SUPFAM" id="SSF52058">
    <property type="entry name" value="L domain-like"/>
    <property type="match status" value="1"/>
</dbReference>
<dbReference type="InterPro" id="IPR035897">
    <property type="entry name" value="Toll_tir_struct_dom_sf"/>
</dbReference>
<dbReference type="GO" id="GO:0061809">
    <property type="term" value="F:NAD+ nucleosidase activity, cyclic ADP-ribose generating"/>
    <property type="evidence" value="ECO:0007669"/>
    <property type="project" value="UniProtKB-EC"/>
</dbReference>
<comment type="catalytic activity">
    <reaction evidence="7">
        <text>NAD(+) + H2O = ADP-D-ribose + nicotinamide + H(+)</text>
        <dbReference type="Rhea" id="RHEA:16301"/>
        <dbReference type="ChEBI" id="CHEBI:15377"/>
        <dbReference type="ChEBI" id="CHEBI:15378"/>
        <dbReference type="ChEBI" id="CHEBI:17154"/>
        <dbReference type="ChEBI" id="CHEBI:57540"/>
        <dbReference type="ChEBI" id="CHEBI:57967"/>
        <dbReference type="EC" id="3.2.2.6"/>
    </reaction>
    <physiologicalReaction direction="left-to-right" evidence="7">
        <dbReference type="Rhea" id="RHEA:16302"/>
    </physiologicalReaction>
</comment>
<evidence type="ECO:0000256" key="6">
    <source>
        <dbReference type="ARBA" id="ARBA00023027"/>
    </source>
</evidence>
<dbReference type="Gene3D" id="3.40.50.10140">
    <property type="entry name" value="Toll/interleukin-1 receptor homology (TIR) domain"/>
    <property type="match status" value="1"/>
</dbReference>
<keyword evidence="2" id="KW-0433">Leucine-rich repeat</keyword>
<organism evidence="9 10">
    <name type="scientific">Arabis alpina</name>
    <name type="common">Alpine rock-cress</name>
    <dbReference type="NCBI Taxonomy" id="50452"/>
    <lineage>
        <taxon>Eukaryota</taxon>
        <taxon>Viridiplantae</taxon>
        <taxon>Streptophyta</taxon>
        <taxon>Embryophyta</taxon>
        <taxon>Tracheophyta</taxon>
        <taxon>Spermatophyta</taxon>
        <taxon>Magnoliopsida</taxon>
        <taxon>eudicotyledons</taxon>
        <taxon>Gunneridae</taxon>
        <taxon>Pentapetalae</taxon>
        <taxon>rosids</taxon>
        <taxon>malvids</taxon>
        <taxon>Brassicales</taxon>
        <taxon>Brassicaceae</taxon>
        <taxon>Arabideae</taxon>
        <taxon>Arabis</taxon>
    </lineage>
</organism>
<keyword evidence="10" id="KW-1185">Reference proteome</keyword>
<evidence type="ECO:0000313" key="9">
    <source>
        <dbReference type="EMBL" id="KFK35947.1"/>
    </source>
</evidence>
<evidence type="ECO:0000313" key="10">
    <source>
        <dbReference type="Proteomes" id="UP000029120"/>
    </source>
</evidence>
<dbReference type="Gene3D" id="1.10.8.430">
    <property type="entry name" value="Helical domain of apoptotic protease-activating factors"/>
    <property type="match status" value="1"/>
</dbReference>
<dbReference type="SUPFAM" id="SSF52540">
    <property type="entry name" value="P-loop containing nucleoside triphosphate hydrolases"/>
    <property type="match status" value="1"/>
</dbReference>
<dbReference type="InterPro" id="IPR044974">
    <property type="entry name" value="Disease_R_plants"/>
</dbReference>
<keyword evidence="6" id="KW-0520">NAD</keyword>
<reference evidence="10" key="1">
    <citation type="journal article" date="2015" name="Nat. Plants">
        <title>Genome expansion of Arabis alpina linked with retrotransposition and reduced symmetric DNA methylation.</title>
        <authorList>
            <person name="Willing E.M."/>
            <person name="Rawat V."/>
            <person name="Mandakova T."/>
            <person name="Maumus F."/>
            <person name="James G.V."/>
            <person name="Nordstroem K.J."/>
            <person name="Becker C."/>
            <person name="Warthmann N."/>
            <person name="Chica C."/>
            <person name="Szarzynska B."/>
            <person name="Zytnicki M."/>
            <person name="Albani M.C."/>
            <person name="Kiefer C."/>
            <person name="Bergonzi S."/>
            <person name="Castaings L."/>
            <person name="Mateos J.L."/>
            <person name="Berns M.C."/>
            <person name="Bujdoso N."/>
            <person name="Piofczyk T."/>
            <person name="de Lorenzo L."/>
            <person name="Barrero-Sicilia C."/>
            <person name="Mateos I."/>
            <person name="Piednoel M."/>
            <person name="Hagmann J."/>
            <person name="Chen-Min-Tao R."/>
            <person name="Iglesias-Fernandez R."/>
            <person name="Schuster S.C."/>
            <person name="Alonso-Blanco C."/>
            <person name="Roudier F."/>
            <person name="Carbonero P."/>
            <person name="Paz-Ares J."/>
            <person name="Davis S.J."/>
            <person name="Pecinka A."/>
            <person name="Quesneville H."/>
            <person name="Colot V."/>
            <person name="Lysak M.A."/>
            <person name="Weigel D."/>
            <person name="Coupland G."/>
            <person name="Schneeberger K."/>
        </authorList>
    </citation>
    <scope>NUCLEOTIDE SEQUENCE [LARGE SCALE GENOMIC DNA]</scope>
    <source>
        <strain evidence="10">cv. Pajares</strain>
    </source>
</reference>
<keyword evidence="5" id="KW-0611">Plant defense</keyword>
<dbReference type="SMART" id="SM00255">
    <property type="entry name" value="TIR"/>
    <property type="match status" value="1"/>
</dbReference>
<dbReference type="GO" id="GO:0006952">
    <property type="term" value="P:defense response"/>
    <property type="evidence" value="ECO:0007669"/>
    <property type="project" value="UniProtKB-KW"/>
</dbReference>
<dbReference type="InterPro" id="IPR003591">
    <property type="entry name" value="Leu-rich_rpt_typical-subtyp"/>
</dbReference>
<dbReference type="Pfam" id="PF00931">
    <property type="entry name" value="NB-ARC"/>
    <property type="match status" value="1"/>
</dbReference>
<dbReference type="Proteomes" id="UP000029120">
    <property type="component" value="Chromosome 4"/>
</dbReference>
<dbReference type="InterPro" id="IPR036390">
    <property type="entry name" value="WH_DNA-bd_sf"/>
</dbReference>
<dbReference type="Gramene" id="KFK35947">
    <property type="protein sequence ID" value="KFK35947"/>
    <property type="gene ID" value="AALP_AA4G059000"/>
</dbReference>
<feature type="domain" description="TIR" evidence="8">
    <location>
        <begin position="13"/>
        <end position="181"/>
    </location>
</feature>
<dbReference type="Gene3D" id="3.40.50.300">
    <property type="entry name" value="P-loop containing nucleotide triphosphate hydrolases"/>
    <property type="match status" value="1"/>
</dbReference>
<sequence length="1245" mass="140310">MSSTSNAVVPRQPQHQVFLNFRGDEVRLHFISHLMRALMRESINVFIDNNERLGNGLENFFQRIKESSIAIAVISSRYTESKWCLDELVEIKECVEIGTMKVFPVFYKVDTDTVREQKKEFGDRLRALANQTKNSLRDSNTKRKWKEALQFVANKKGEKVDENSDEGLAIEKIVEGVKKMLGDISIEVPSARLSELGSGGNEAEPETLSDESPVFGIKTRIKQLKEKLLFESGDVTRVIGVVGMPGIGKTTLAKELFDECKCMFLNFMFLDDVRQKSKAHSLRRLQEDLLLGLQESNGTRDIKKALVVLDDVSDKRQIKGILGGREWVKNGSKIVITTSSKSAIMGMVDDTYQLHGLSDSDALRHFRHHAFSGNVEAEGNFSKLAREFVDYSRGHPSALKLLARELRNKDEIYWKDKLGTLANSPSNTIQDILRIPYDELSEQHKKVFLDIASFFRFENENYVRTLLDSSADNVSEIRDLADKFLINISGGRVEMNDLLYTFAMGLDSLATSSTNTTSERRLSNHREIIAVLKNKAEATKVRGIYLDMSEVTKKMSLDSDTFAGMDHLRYLKFFNSHCHRECEVDCKLNFPEGLEFVLPEVRYLHWLKFPLDKLPQDFNPKNLIDLKLPYSHIEQLWDGDKDTSKLQWLDLNHSSKLHSLSGLSRARTLQILNLEGCTALKTVHQVLQNMESLLFLNLRGCTSLKSLPDIILVSLRTLILSGCSSFEDFHLIAENLEKLYLDGTAITGLPSTIGNLQRLILLKLKDCKKLQSLPDSVGNLKAIQELILSGCSSLKSFPEVKKNLKHLKTLLVDGTAIEEMPDILRGDQGQTTSWSHCELCEWPRGMYGLSSVRRLSLSRNKFISLPSSLGYLYHLKWLDLKHCEKLVSVPMLPPNVQWLDAHGCISLEEISLPLDLLLAATEHLHSTFIFTNCTKLDQVVKNGIVSYARKKIQLMSDALARYEEGFVLDVLIGICFPGWRVPVWFNHRSVGSELKPKLRRHWNVGGLTGIALCAVVSFKDYQAQSSRLLVRCTCEFKEEDEPLIEFSCILGGWTEHGSYEPREIEPGHVFIGYTSWSHINRRGNIKGCVATEASLKFHVTDGTTVTNCAVVKCGFSLIYAPTDADHSLSTDMCSDVTSPTNGSGTTNVRVSYSQKSREVSNILFVAPSTDIEIIEEVTSFTASLQVEEEPKETDEKKKLVSVTNGSTSEVELGWHVDNNKGCFSFLRCLLSSWLGLGRERSIAIE</sequence>
<dbReference type="PROSITE" id="PS50104">
    <property type="entry name" value="TIR"/>
    <property type="match status" value="1"/>
</dbReference>
<dbReference type="InterPro" id="IPR042197">
    <property type="entry name" value="Apaf_helical"/>
</dbReference>
<dbReference type="Pfam" id="PF07725">
    <property type="entry name" value="LRR_3"/>
    <property type="match status" value="1"/>
</dbReference>
<dbReference type="eggNOG" id="ENOG502SI7S">
    <property type="taxonomic scope" value="Eukaryota"/>
</dbReference>
<dbReference type="OMA" id="TSWSHIN"/>
<dbReference type="InterPro" id="IPR000157">
    <property type="entry name" value="TIR_dom"/>
</dbReference>
<dbReference type="FunFam" id="3.80.10.10:FF:000386">
    <property type="entry name" value="Disease resistance protein RPS4"/>
    <property type="match status" value="1"/>
</dbReference>
<keyword evidence="4" id="KW-0378">Hydrolase</keyword>
<name>A0A087H1E5_ARAAL</name>
<dbReference type="InterPro" id="IPR011713">
    <property type="entry name" value="Leu-rich_rpt_3"/>
</dbReference>
<proteinExistence type="predicted"/>
<evidence type="ECO:0000256" key="4">
    <source>
        <dbReference type="ARBA" id="ARBA00022801"/>
    </source>
</evidence>
<dbReference type="PANTHER" id="PTHR11017:SF344">
    <property type="entry name" value="ADP-RIBOSYL CYCLASE_CYCLIC ADP-RIBOSE HYDROLASE"/>
    <property type="match status" value="1"/>
</dbReference>
<dbReference type="EC" id="3.2.2.6" evidence="1"/>
<dbReference type="Pfam" id="PF23282">
    <property type="entry name" value="WHD_ROQ1"/>
    <property type="match status" value="1"/>
</dbReference>
<dbReference type="PANTHER" id="PTHR11017">
    <property type="entry name" value="LEUCINE-RICH REPEAT-CONTAINING PROTEIN"/>
    <property type="match status" value="1"/>
</dbReference>
<evidence type="ECO:0000256" key="3">
    <source>
        <dbReference type="ARBA" id="ARBA00022737"/>
    </source>
</evidence>
<protein>
    <recommendedName>
        <fullName evidence="1">ADP-ribosyl cyclase/cyclic ADP-ribose hydrolase</fullName>
        <ecNumber evidence="1">3.2.2.6</ecNumber>
    </recommendedName>
</protein>
<dbReference type="PRINTS" id="PR00364">
    <property type="entry name" value="DISEASERSIST"/>
</dbReference>
<evidence type="ECO:0000256" key="7">
    <source>
        <dbReference type="ARBA" id="ARBA00047304"/>
    </source>
</evidence>
<dbReference type="FunFam" id="3.40.50.10140:FF:000007">
    <property type="entry name" value="Disease resistance protein (TIR-NBS-LRR class)"/>
    <property type="match status" value="1"/>
</dbReference>
<gene>
    <name evidence="9" type="ordered locus">AALP_Aa4g059000</name>
</gene>
<dbReference type="AlphaFoldDB" id="A0A087H1E5"/>
<dbReference type="Pfam" id="PF23286">
    <property type="entry name" value="LRR_13"/>
    <property type="match status" value="1"/>
</dbReference>
<accession>A0A087H1E5</accession>
<dbReference type="SUPFAM" id="SSF46785">
    <property type="entry name" value="Winged helix' DNA-binding domain"/>
    <property type="match status" value="1"/>
</dbReference>
<evidence type="ECO:0000259" key="8">
    <source>
        <dbReference type="PROSITE" id="PS50104"/>
    </source>
</evidence>